<keyword evidence="1" id="KW-0472">Membrane</keyword>
<evidence type="ECO:0000313" key="2">
    <source>
        <dbReference type="EMBL" id="CAA7058703.1"/>
    </source>
</evidence>
<feature type="transmembrane region" description="Helical" evidence="1">
    <location>
        <begin position="59"/>
        <end position="82"/>
    </location>
</feature>
<keyword evidence="1" id="KW-1133">Transmembrane helix</keyword>
<organism evidence="2 3">
    <name type="scientific">Microthlaspi erraticum</name>
    <dbReference type="NCBI Taxonomy" id="1685480"/>
    <lineage>
        <taxon>Eukaryota</taxon>
        <taxon>Viridiplantae</taxon>
        <taxon>Streptophyta</taxon>
        <taxon>Embryophyta</taxon>
        <taxon>Tracheophyta</taxon>
        <taxon>Spermatophyta</taxon>
        <taxon>Magnoliopsida</taxon>
        <taxon>eudicotyledons</taxon>
        <taxon>Gunneridae</taxon>
        <taxon>Pentapetalae</taxon>
        <taxon>rosids</taxon>
        <taxon>malvids</taxon>
        <taxon>Brassicales</taxon>
        <taxon>Brassicaceae</taxon>
        <taxon>Coluteocarpeae</taxon>
        <taxon>Microthlaspi</taxon>
    </lineage>
</organism>
<sequence length="110" mass="12148">MASHTNLSFVFPADEEEVIGHPTPLFSATPPPRRRQWWSRPIAIHPAFNGRQPTFKEKAAYCSPCCGGLFTFVAVILILYFADKAHCHAKFSIQSITVLPPPPLGTLISS</sequence>
<dbReference type="OrthoDB" id="1105329at2759"/>
<gene>
    <name evidence="2" type="ORF">MERR_LOCUS45939</name>
</gene>
<protein>
    <submittedName>
        <fullName evidence="2">Uncharacterized protein</fullName>
    </submittedName>
</protein>
<evidence type="ECO:0000256" key="1">
    <source>
        <dbReference type="SAM" id="Phobius"/>
    </source>
</evidence>
<accession>A0A6D2L2L0</accession>
<reference evidence="2" key="1">
    <citation type="submission" date="2020-01" db="EMBL/GenBank/DDBJ databases">
        <authorList>
            <person name="Mishra B."/>
        </authorList>
    </citation>
    <scope>NUCLEOTIDE SEQUENCE [LARGE SCALE GENOMIC DNA]</scope>
</reference>
<evidence type="ECO:0000313" key="3">
    <source>
        <dbReference type="Proteomes" id="UP000467841"/>
    </source>
</evidence>
<name>A0A6D2L2L0_9BRAS</name>
<proteinExistence type="predicted"/>
<keyword evidence="3" id="KW-1185">Reference proteome</keyword>
<dbReference type="AlphaFoldDB" id="A0A6D2L2L0"/>
<dbReference type="Proteomes" id="UP000467841">
    <property type="component" value="Unassembled WGS sequence"/>
</dbReference>
<dbReference type="EMBL" id="CACVBM020001729">
    <property type="protein sequence ID" value="CAA7058703.1"/>
    <property type="molecule type" value="Genomic_DNA"/>
</dbReference>
<comment type="caution">
    <text evidence="2">The sequence shown here is derived from an EMBL/GenBank/DDBJ whole genome shotgun (WGS) entry which is preliminary data.</text>
</comment>
<keyword evidence="1" id="KW-0812">Transmembrane</keyword>